<sequence>MVNYTVSQRAYLKIGFHAAKYPHRQVNGVLLGKESPESIEISDAIPLLHHWTSLSPSMEIGLDLASEQPNDTTLTPVGEKVAETIKKSFQQAIAFVVDGTKVAAGEPALIPYLPQGSSSPWRPAPHNGDIQSFSATSQFKLEPPSAAADILRLIRDSNLHLKLGDFDDHLEDVSIDWLRNKDCTIGA</sequence>
<dbReference type="Pfam" id="PF03665">
    <property type="entry name" value="UPF0172"/>
    <property type="match status" value="1"/>
</dbReference>
<keyword evidence="2" id="KW-1185">Reference proteome</keyword>
<dbReference type="PANTHER" id="PTHR12941:SF10">
    <property type="entry name" value="ER MEMBRANE PROTEIN COMPLEX SUBUNIT 8_9 HOMOLOG"/>
    <property type="match status" value="1"/>
</dbReference>
<comment type="caution">
    <text evidence="1">The sequence shown here is derived from an EMBL/GenBank/DDBJ whole genome shotgun (WGS) entry which is preliminary data.</text>
</comment>
<dbReference type="OrthoDB" id="194468at2759"/>
<dbReference type="EMBL" id="SGPK01000048">
    <property type="protein sequence ID" value="THH09948.1"/>
    <property type="molecule type" value="Genomic_DNA"/>
</dbReference>
<accession>A0A4S4LFJ5</accession>
<protein>
    <submittedName>
        <fullName evidence="1">Uncharacterized protein</fullName>
    </submittedName>
</protein>
<dbReference type="InterPro" id="IPR005366">
    <property type="entry name" value="EMC8/9"/>
</dbReference>
<dbReference type="PANTHER" id="PTHR12941">
    <property type="entry name" value="ER MEMBRANE PROTEIN COMPLEX"/>
    <property type="match status" value="1"/>
</dbReference>
<gene>
    <name evidence="1" type="ORF">EW145_g1652</name>
</gene>
<proteinExistence type="predicted"/>
<dbReference type="CDD" id="cd08060">
    <property type="entry name" value="MPN_UPF0172"/>
    <property type="match status" value="1"/>
</dbReference>
<evidence type="ECO:0000313" key="1">
    <source>
        <dbReference type="EMBL" id="THH09948.1"/>
    </source>
</evidence>
<dbReference type="GO" id="GO:0072546">
    <property type="term" value="C:EMC complex"/>
    <property type="evidence" value="ECO:0007669"/>
    <property type="project" value="InterPro"/>
</dbReference>
<evidence type="ECO:0000313" key="2">
    <source>
        <dbReference type="Proteomes" id="UP000308199"/>
    </source>
</evidence>
<dbReference type="AlphaFoldDB" id="A0A4S4LFJ5"/>
<name>A0A4S4LFJ5_9AGAM</name>
<reference evidence="1 2" key="1">
    <citation type="submission" date="2019-02" db="EMBL/GenBank/DDBJ databases">
        <title>Genome sequencing of the rare red list fungi Phellinidium pouzarii.</title>
        <authorList>
            <person name="Buettner E."/>
            <person name="Kellner H."/>
        </authorList>
    </citation>
    <scope>NUCLEOTIDE SEQUENCE [LARGE SCALE GENOMIC DNA]</scope>
    <source>
        <strain evidence="1 2">DSM 108285</strain>
    </source>
</reference>
<dbReference type="Proteomes" id="UP000308199">
    <property type="component" value="Unassembled WGS sequence"/>
</dbReference>
<organism evidence="1 2">
    <name type="scientific">Phellinidium pouzarii</name>
    <dbReference type="NCBI Taxonomy" id="167371"/>
    <lineage>
        <taxon>Eukaryota</taxon>
        <taxon>Fungi</taxon>
        <taxon>Dikarya</taxon>
        <taxon>Basidiomycota</taxon>
        <taxon>Agaricomycotina</taxon>
        <taxon>Agaricomycetes</taxon>
        <taxon>Hymenochaetales</taxon>
        <taxon>Hymenochaetaceae</taxon>
        <taxon>Phellinidium</taxon>
    </lineage>
</organism>